<accession>A0A016V0U0</accession>
<sequence length="116" mass="13066">MTTHVVRRNYVLFELRAVKNDYTAAFIRKNHQPISLHSSTPYLVRSLVKLWSVCSGSAYRRTMSAVTTVVVSAKRLPGWTYIFFTLCKCFITVSDRTSLSGTVVIADKDPHGHSLS</sequence>
<evidence type="ECO:0000313" key="1">
    <source>
        <dbReference type="EMBL" id="EYC20612.1"/>
    </source>
</evidence>
<evidence type="ECO:0000313" key="2">
    <source>
        <dbReference type="Proteomes" id="UP000024635"/>
    </source>
</evidence>
<protein>
    <submittedName>
        <fullName evidence="1">Uncharacterized protein</fullName>
    </submittedName>
</protein>
<reference evidence="2" key="1">
    <citation type="journal article" date="2015" name="Nat. Genet.">
        <title>The genome and transcriptome of the zoonotic hookworm Ancylostoma ceylanicum identify infection-specific gene families.</title>
        <authorList>
            <person name="Schwarz E.M."/>
            <person name="Hu Y."/>
            <person name="Antoshechkin I."/>
            <person name="Miller M.M."/>
            <person name="Sternberg P.W."/>
            <person name="Aroian R.V."/>
        </authorList>
    </citation>
    <scope>NUCLEOTIDE SEQUENCE</scope>
    <source>
        <strain evidence="2">HY135</strain>
    </source>
</reference>
<organism evidence="1 2">
    <name type="scientific">Ancylostoma ceylanicum</name>
    <dbReference type="NCBI Taxonomy" id="53326"/>
    <lineage>
        <taxon>Eukaryota</taxon>
        <taxon>Metazoa</taxon>
        <taxon>Ecdysozoa</taxon>
        <taxon>Nematoda</taxon>
        <taxon>Chromadorea</taxon>
        <taxon>Rhabditida</taxon>
        <taxon>Rhabditina</taxon>
        <taxon>Rhabditomorpha</taxon>
        <taxon>Strongyloidea</taxon>
        <taxon>Ancylostomatidae</taxon>
        <taxon>Ancylostomatinae</taxon>
        <taxon>Ancylostoma</taxon>
    </lineage>
</organism>
<dbReference type="EMBL" id="JARK01001357">
    <property type="protein sequence ID" value="EYC20612.1"/>
    <property type="molecule type" value="Genomic_DNA"/>
</dbReference>
<name>A0A016V0U0_9BILA</name>
<comment type="caution">
    <text evidence="1">The sequence shown here is derived from an EMBL/GenBank/DDBJ whole genome shotgun (WGS) entry which is preliminary data.</text>
</comment>
<dbReference type="Proteomes" id="UP000024635">
    <property type="component" value="Unassembled WGS sequence"/>
</dbReference>
<keyword evidence="2" id="KW-1185">Reference proteome</keyword>
<proteinExistence type="predicted"/>
<gene>
    <name evidence="1" type="primary">Acey_s0021.g312</name>
    <name evidence="1" type="ORF">Y032_0021g312</name>
</gene>
<dbReference type="AlphaFoldDB" id="A0A016V0U0"/>